<feature type="region of interest" description="Disordered" evidence="1">
    <location>
        <begin position="19"/>
        <end position="48"/>
    </location>
</feature>
<sequence>MEPISLDVRARELLDRAAAASSGRAADTVHGGHEHGGHEHGGHGQALRQTLLALTAGTGLAEHESPGEATLLVLRGHVRLSSGDASWEGRAGDLLAVPGARHALDAVEDSAVLLTVVRRP</sequence>
<name>A0A5R8Z2L0_9ACTN</name>
<dbReference type="PANTHER" id="PTHR37694">
    <property type="entry name" value="SLR8022 PROTEIN"/>
    <property type="match status" value="1"/>
</dbReference>
<proteinExistence type="predicted"/>
<comment type="caution">
    <text evidence="2">The sequence shown here is derived from an EMBL/GenBank/DDBJ whole genome shotgun (WGS) entry which is preliminary data.</text>
</comment>
<evidence type="ECO:0000313" key="2">
    <source>
        <dbReference type="EMBL" id="TLP59804.1"/>
    </source>
</evidence>
<protein>
    <submittedName>
        <fullName evidence="2">LuxR family transcriptional regulator</fullName>
    </submittedName>
</protein>
<reference evidence="2" key="1">
    <citation type="submission" date="2019-05" db="EMBL/GenBank/DDBJ databases">
        <title>Isolation, diversity and antifungal activity of Actinobacteria from wheat.</title>
        <authorList>
            <person name="Yu B."/>
        </authorList>
    </citation>
    <scope>NUCLEOTIDE SEQUENCE [LARGE SCALE GENOMIC DNA]</scope>
    <source>
        <strain evidence="2">NEAU-HEGS1-5</strain>
    </source>
</reference>
<dbReference type="EMBL" id="VANP01000005">
    <property type="protein sequence ID" value="TLP59804.1"/>
    <property type="molecule type" value="Genomic_DNA"/>
</dbReference>
<dbReference type="Gene3D" id="2.60.120.10">
    <property type="entry name" value="Jelly Rolls"/>
    <property type="match status" value="1"/>
</dbReference>
<feature type="compositionally biased region" description="Basic and acidic residues" evidence="1">
    <location>
        <begin position="30"/>
        <end position="42"/>
    </location>
</feature>
<gene>
    <name evidence="2" type="ORF">FED44_16175</name>
</gene>
<accession>A0A5R8Z2L0</accession>
<keyword evidence="3" id="KW-1185">Reference proteome</keyword>
<organism evidence="2 3">
    <name type="scientific">Microbispora triticiradicis</name>
    <dbReference type="NCBI Taxonomy" id="2200763"/>
    <lineage>
        <taxon>Bacteria</taxon>
        <taxon>Bacillati</taxon>
        <taxon>Actinomycetota</taxon>
        <taxon>Actinomycetes</taxon>
        <taxon>Streptosporangiales</taxon>
        <taxon>Streptosporangiaceae</taxon>
        <taxon>Microbispora</taxon>
    </lineage>
</organism>
<dbReference type="PANTHER" id="PTHR37694:SF1">
    <property type="entry name" value="SLR8022 PROTEIN"/>
    <property type="match status" value="1"/>
</dbReference>
<dbReference type="AlphaFoldDB" id="A0A5R8Z2L0"/>
<dbReference type="InterPro" id="IPR011051">
    <property type="entry name" value="RmlC_Cupin_sf"/>
</dbReference>
<evidence type="ECO:0000313" key="3">
    <source>
        <dbReference type="Proteomes" id="UP000309033"/>
    </source>
</evidence>
<dbReference type="Proteomes" id="UP000309033">
    <property type="component" value="Unassembled WGS sequence"/>
</dbReference>
<evidence type="ECO:0000256" key="1">
    <source>
        <dbReference type="SAM" id="MobiDB-lite"/>
    </source>
</evidence>
<dbReference type="CDD" id="cd02230">
    <property type="entry name" value="cupin_HP0902-like"/>
    <property type="match status" value="1"/>
</dbReference>
<dbReference type="SUPFAM" id="SSF51182">
    <property type="entry name" value="RmlC-like cupins"/>
    <property type="match status" value="1"/>
</dbReference>
<dbReference type="InterPro" id="IPR014710">
    <property type="entry name" value="RmlC-like_jellyroll"/>
</dbReference>
<dbReference type="OrthoDB" id="5190473at2"/>